<organism evidence="3 4">
    <name type="scientific">Calicophoron daubneyi</name>
    <name type="common">Rumen fluke</name>
    <name type="synonym">Paramphistomum daubneyi</name>
    <dbReference type="NCBI Taxonomy" id="300641"/>
    <lineage>
        <taxon>Eukaryota</taxon>
        <taxon>Metazoa</taxon>
        <taxon>Spiralia</taxon>
        <taxon>Lophotrochozoa</taxon>
        <taxon>Platyhelminthes</taxon>
        <taxon>Trematoda</taxon>
        <taxon>Digenea</taxon>
        <taxon>Plagiorchiida</taxon>
        <taxon>Pronocephalata</taxon>
        <taxon>Paramphistomoidea</taxon>
        <taxon>Paramphistomidae</taxon>
        <taxon>Calicophoron</taxon>
    </lineage>
</organism>
<evidence type="ECO:0000256" key="1">
    <source>
        <dbReference type="SAM" id="MobiDB-lite"/>
    </source>
</evidence>
<proteinExistence type="predicted"/>
<dbReference type="GO" id="GO:0005634">
    <property type="term" value="C:nucleus"/>
    <property type="evidence" value="ECO:0007669"/>
    <property type="project" value="TreeGrafter"/>
</dbReference>
<evidence type="ECO:0000313" key="3">
    <source>
        <dbReference type="EMBL" id="CAL5142293.1"/>
    </source>
</evidence>
<gene>
    <name evidence="3" type="ORF">CDAUBV1_LOCUS17539</name>
</gene>
<feature type="compositionally biased region" description="Basic and acidic residues" evidence="1">
    <location>
        <begin position="192"/>
        <end position="201"/>
    </location>
</feature>
<feature type="compositionally biased region" description="Polar residues" evidence="1">
    <location>
        <begin position="150"/>
        <end position="159"/>
    </location>
</feature>
<dbReference type="AlphaFoldDB" id="A0AAV2TZP6"/>
<feature type="region of interest" description="Disordered" evidence="1">
    <location>
        <begin position="309"/>
        <end position="418"/>
    </location>
</feature>
<comment type="caution">
    <text evidence="3">The sequence shown here is derived from an EMBL/GenBank/DDBJ whole genome shotgun (WGS) entry which is preliminary data.</text>
</comment>
<protein>
    <recommendedName>
        <fullName evidence="2">Hyaluronan/mRNA-binding protein domain-containing protein</fullName>
    </recommendedName>
</protein>
<dbReference type="Proteomes" id="UP001497525">
    <property type="component" value="Unassembled WGS sequence"/>
</dbReference>
<dbReference type="GO" id="GO:0003723">
    <property type="term" value="F:RNA binding"/>
    <property type="evidence" value="ECO:0007669"/>
    <property type="project" value="InterPro"/>
</dbReference>
<dbReference type="Pfam" id="PF04774">
    <property type="entry name" value="HABP4_PAI-RBP1"/>
    <property type="match status" value="1"/>
</dbReference>
<evidence type="ECO:0000313" key="4">
    <source>
        <dbReference type="Proteomes" id="UP001497525"/>
    </source>
</evidence>
<feature type="compositionally biased region" description="Acidic residues" evidence="1">
    <location>
        <begin position="315"/>
        <end position="327"/>
    </location>
</feature>
<feature type="compositionally biased region" description="Basic and acidic residues" evidence="1">
    <location>
        <begin position="101"/>
        <end position="119"/>
    </location>
</feature>
<dbReference type="InterPro" id="IPR006861">
    <property type="entry name" value="HABP4_PAIRBP1-bd"/>
</dbReference>
<dbReference type="PANTHER" id="PTHR12299">
    <property type="entry name" value="HYALURONIC ACID-BINDING PROTEIN 4"/>
    <property type="match status" value="1"/>
</dbReference>
<accession>A0AAV2TZP6</accession>
<evidence type="ECO:0000259" key="2">
    <source>
        <dbReference type="SMART" id="SM01233"/>
    </source>
</evidence>
<dbReference type="PANTHER" id="PTHR12299:SF17">
    <property type="entry name" value="AT19571P-RELATED"/>
    <property type="match status" value="1"/>
</dbReference>
<feature type="compositionally biased region" description="Basic and acidic residues" evidence="1">
    <location>
        <begin position="39"/>
        <end position="77"/>
    </location>
</feature>
<sequence length="418" mass="46145">MAGVDHAYQYSVEVKSRFSLFMNDDLNNEDPDILISKLQSERAERAKKEKAGAGHPSGESKKSESTEESEARHEHPVAKAKPIRMPKLPRVSNQQAPAPPPEEHAQPAEETSRQPEENHVGPTPRGRGGPRGFSRGFRGRGQGPRPQFTEGVTTDSVADTNAPRDALYEPRGRGRARGRGGFGRGRGSMYTDYREFDRQPGAERTGGRPFRRDGFDGNKSTTDEEVNDAVAPVGESENAETVEPSNPNEEATEDAMNEEGEKLVEEEKHYTLEEYKAMVSSAKPSITLAHTHVRKANDGKDVFANMVPHRKENEVPEQEVEEVEEQPEEHQSFEIDVSFTDSFAERSRGGRGFGGRGFDRGRGAGFRGMRPRGERGGRGGRGGFRGEGRGKGYGRGMAMEHQAAPPVIYNDQEFPSLK</sequence>
<dbReference type="EMBL" id="CAXLJL010001000">
    <property type="protein sequence ID" value="CAL5142293.1"/>
    <property type="molecule type" value="Genomic_DNA"/>
</dbReference>
<reference evidence="3" key="1">
    <citation type="submission" date="2024-06" db="EMBL/GenBank/DDBJ databases">
        <authorList>
            <person name="Liu X."/>
            <person name="Lenzi L."/>
            <person name="Haldenby T S."/>
            <person name="Uol C."/>
        </authorList>
    </citation>
    <scope>NUCLEOTIDE SEQUENCE</scope>
</reference>
<dbReference type="SMART" id="SM01233">
    <property type="entry name" value="HABP4_PAI-RBP1"/>
    <property type="match status" value="1"/>
</dbReference>
<feature type="domain" description="Hyaluronan/mRNA-binding protein" evidence="2">
    <location>
        <begin position="192"/>
        <end position="299"/>
    </location>
</feature>
<name>A0AAV2TZP6_CALDB</name>
<dbReference type="InterPro" id="IPR039764">
    <property type="entry name" value="HABP4/SERBP1-like"/>
</dbReference>
<feature type="region of interest" description="Disordered" evidence="1">
    <location>
        <begin position="23"/>
        <end position="259"/>
    </location>
</feature>
<dbReference type="GO" id="GO:0005737">
    <property type="term" value="C:cytoplasm"/>
    <property type="evidence" value="ECO:0007669"/>
    <property type="project" value="TreeGrafter"/>
</dbReference>